<evidence type="ECO:0000256" key="1">
    <source>
        <dbReference type="SAM" id="Phobius"/>
    </source>
</evidence>
<dbReference type="AlphaFoldDB" id="A0A4R6JM93"/>
<keyword evidence="3" id="KW-1185">Reference proteome</keyword>
<feature type="transmembrane region" description="Helical" evidence="1">
    <location>
        <begin position="308"/>
        <end position="335"/>
    </location>
</feature>
<comment type="caution">
    <text evidence="2">The sequence shown here is derived from an EMBL/GenBank/DDBJ whole genome shotgun (WGS) entry which is preliminary data.</text>
</comment>
<keyword evidence="1" id="KW-0472">Membrane</keyword>
<name>A0A4R6JM93_9ACTN</name>
<keyword evidence="1" id="KW-1133">Transmembrane helix</keyword>
<evidence type="ECO:0000313" key="3">
    <source>
        <dbReference type="Proteomes" id="UP000294901"/>
    </source>
</evidence>
<dbReference type="EMBL" id="SNWR01000001">
    <property type="protein sequence ID" value="TDO37259.1"/>
    <property type="molecule type" value="Genomic_DNA"/>
</dbReference>
<evidence type="ECO:0000313" key="2">
    <source>
        <dbReference type="EMBL" id="TDO37259.1"/>
    </source>
</evidence>
<protein>
    <submittedName>
        <fullName evidence="2">Uncharacterized protein</fullName>
    </submittedName>
</protein>
<reference evidence="2 3" key="1">
    <citation type="submission" date="2019-03" db="EMBL/GenBank/DDBJ databases">
        <title>Sequencing the genomes of 1000 actinobacteria strains.</title>
        <authorList>
            <person name="Klenk H.-P."/>
        </authorList>
    </citation>
    <scope>NUCLEOTIDE SEQUENCE [LARGE SCALE GENOMIC DNA]</scope>
    <source>
        <strain evidence="2 3">DSM 43805</strain>
    </source>
</reference>
<accession>A0A4R6JM93</accession>
<gene>
    <name evidence="2" type="ORF">C8E87_0869</name>
</gene>
<sequence>MCSRRILRPIGSGREERAPRLTCADRTLARRPLTEFREFAMAHGKFQERSPGRFVVGICAIVFIAIFSGYISLSMYREARPPAPISGFDGSVEIDAGGYPDGATTKSIERSYIEVDISMYDDAPFPISRQTAIAPEELMSRKVRISLTLGYIPPGSEVSMHLRGDAQLVPESIEYGKGFQGTRTITEDGSTWQEFGPVVDPPTDGETSYSIIGTLAASPIVRSGADYDVRLPSCSAPYPGWVIGGGKQIPSLSCSIIFGELNGQFDLLNVAPEVENLPTLSWSGRLFGKDPAPQFRIRDRLAADRLDLFFYLSSGLLGITGAAILEALIRIVLYLTQNRGMRPKP</sequence>
<dbReference type="Proteomes" id="UP000294901">
    <property type="component" value="Unassembled WGS sequence"/>
</dbReference>
<organism evidence="2 3">
    <name type="scientific">Paractinoplanes brasiliensis</name>
    <dbReference type="NCBI Taxonomy" id="52695"/>
    <lineage>
        <taxon>Bacteria</taxon>
        <taxon>Bacillati</taxon>
        <taxon>Actinomycetota</taxon>
        <taxon>Actinomycetes</taxon>
        <taxon>Micromonosporales</taxon>
        <taxon>Micromonosporaceae</taxon>
        <taxon>Paractinoplanes</taxon>
    </lineage>
</organism>
<proteinExistence type="predicted"/>
<keyword evidence="1" id="KW-0812">Transmembrane</keyword>
<feature type="transmembrane region" description="Helical" evidence="1">
    <location>
        <begin position="54"/>
        <end position="76"/>
    </location>
</feature>